<dbReference type="NCBIfam" id="NF005559">
    <property type="entry name" value="PRK07231.1"/>
    <property type="match status" value="1"/>
</dbReference>
<keyword evidence="2 4" id="KW-0560">Oxidoreductase</keyword>
<comment type="similarity">
    <text evidence="1">Belongs to the short-chain dehydrogenases/reductases (SDR) family.</text>
</comment>
<dbReference type="PRINTS" id="PR00081">
    <property type="entry name" value="GDHRDH"/>
</dbReference>
<dbReference type="PRINTS" id="PR00080">
    <property type="entry name" value="SDRFAMILY"/>
</dbReference>
<dbReference type="AlphaFoldDB" id="A0A7X0LMG0"/>
<comment type="caution">
    <text evidence="4">The sequence shown here is derived from an EMBL/GenBank/DDBJ whole genome shotgun (WGS) entry which is preliminary data.</text>
</comment>
<dbReference type="CDD" id="cd05233">
    <property type="entry name" value="SDR_c"/>
    <property type="match status" value="1"/>
</dbReference>
<dbReference type="RefSeq" id="WP_184679052.1">
    <property type="nucleotide sequence ID" value="NZ_JACHGY010000001.1"/>
</dbReference>
<accession>A0A7X0LMG0</accession>
<keyword evidence="5" id="KW-1185">Reference proteome</keyword>
<dbReference type="PANTHER" id="PTHR43943:SF17">
    <property type="entry name" value="3-PHENYLPROPIONATE-DIHYDRODIOL_CINNAMIC ACID-DIHYDRODIOL DEHYDROGENASE"/>
    <property type="match status" value="1"/>
</dbReference>
<dbReference type="SUPFAM" id="SSF51735">
    <property type="entry name" value="NAD(P)-binding Rossmann-fold domains"/>
    <property type="match status" value="1"/>
</dbReference>
<evidence type="ECO:0000259" key="3">
    <source>
        <dbReference type="SMART" id="SM00822"/>
    </source>
</evidence>
<proteinExistence type="inferred from homology"/>
<dbReference type="PANTHER" id="PTHR43943">
    <property type="entry name" value="DEHYDROGENASE/REDUCTASE (SDR FAMILY) MEMBER 4"/>
    <property type="match status" value="1"/>
</dbReference>
<dbReference type="EC" id="1.1.1.69" evidence="4"/>
<dbReference type="GO" id="GO:0008874">
    <property type="term" value="F:gluconate 5-dehydrogenase activity"/>
    <property type="evidence" value="ECO:0007669"/>
    <property type="project" value="UniProtKB-EC"/>
</dbReference>
<dbReference type="EMBL" id="JACHGY010000001">
    <property type="protein sequence ID" value="MBB6431596.1"/>
    <property type="molecule type" value="Genomic_DNA"/>
</dbReference>
<evidence type="ECO:0000256" key="2">
    <source>
        <dbReference type="ARBA" id="ARBA00023002"/>
    </source>
</evidence>
<gene>
    <name evidence="4" type="ORF">HNQ40_003402</name>
</gene>
<evidence type="ECO:0000256" key="1">
    <source>
        <dbReference type="ARBA" id="ARBA00006484"/>
    </source>
</evidence>
<organism evidence="4 5">
    <name type="scientific">Algisphaera agarilytica</name>
    <dbReference type="NCBI Taxonomy" id="1385975"/>
    <lineage>
        <taxon>Bacteria</taxon>
        <taxon>Pseudomonadati</taxon>
        <taxon>Planctomycetota</taxon>
        <taxon>Phycisphaerae</taxon>
        <taxon>Phycisphaerales</taxon>
        <taxon>Phycisphaeraceae</taxon>
        <taxon>Algisphaera</taxon>
    </lineage>
</organism>
<dbReference type="Gene3D" id="3.40.50.720">
    <property type="entry name" value="NAD(P)-binding Rossmann-like Domain"/>
    <property type="match status" value="1"/>
</dbReference>
<dbReference type="SMART" id="SM00822">
    <property type="entry name" value="PKS_KR"/>
    <property type="match status" value="1"/>
</dbReference>
<feature type="domain" description="Ketoreductase" evidence="3">
    <location>
        <begin position="12"/>
        <end position="193"/>
    </location>
</feature>
<reference evidence="4 5" key="1">
    <citation type="submission" date="2020-08" db="EMBL/GenBank/DDBJ databases">
        <title>Genomic Encyclopedia of Type Strains, Phase IV (KMG-IV): sequencing the most valuable type-strain genomes for metagenomic binning, comparative biology and taxonomic classification.</title>
        <authorList>
            <person name="Goeker M."/>
        </authorList>
    </citation>
    <scope>NUCLEOTIDE SEQUENCE [LARGE SCALE GENOMIC DNA]</scope>
    <source>
        <strain evidence="4 5">DSM 103725</strain>
    </source>
</reference>
<dbReference type="FunFam" id="3.40.50.720:FF:000084">
    <property type="entry name" value="Short-chain dehydrogenase reductase"/>
    <property type="match status" value="1"/>
</dbReference>
<evidence type="ECO:0000313" key="5">
    <source>
        <dbReference type="Proteomes" id="UP000541810"/>
    </source>
</evidence>
<name>A0A7X0LMG0_9BACT</name>
<dbReference type="InterPro" id="IPR036291">
    <property type="entry name" value="NAD(P)-bd_dom_sf"/>
</dbReference>
<dbReference type="InterPro" id="IPR057326">
    <property type="entry name" value="KR_dom"/>
</dbReference>
<evidence type="ECO:0000313" key="4">
    <source>
        <dbReference type="EMBL" id="MBB6431596.1"/>
    </source>
</evidence>
<sequence length="255" mass="26384">MNVTSSPSLQDRVALVTGGGTGIGLAIAQCMIDAGAKVCISGRRTEVIEKAVAQLGPSAHGVVGDVNSPEGRAEMIRGAQEQFGQPITLLVNNAGHQHKQEATQVSDEDFDTMLSTHIKAGFALSRDLAPGMIEAGGGSILFLASMASFMGVPHIVGYTTAKTAVLGLVRSLTADWSSQGIRVNAIAPGWISTPMTDEAFAKSPERRGKVLSRTPMGKMGTPQDIGHAAVFLCSDQAGFITGQCLCVDGGASIGF</sequence>
<protein>
    <submittedName>
        <fullName evidence="4">Gluconate 5-dehydrogenase</fullName>
        <ecNumber evidence="4">1.1.1.69</ecNumber>
    </submittedName>
</protein>
<dbReference type="Pfam" id="PF13561">
    <property type="entry name" value="adh_short_C2"/>
    <property type="match status" value="1"/>
</dbReference>
<dbReference type="InterPro" id="IPR002347">
    <property type="entry name" value="SDR_fam"/>
</dbReference>
<dbReference type="Proteomes" id="UP000541810">
    <property type="component" value="Unassembled WGS sequence"/>
</dbReference>